<dbReference type="Proteomes" id="UP001174934">
    <property type="component" value="Unassembled WGS sequence"/>
</dbReference>
<evidence type="ECO:0000256" key="1">
    <source>
        <dbReference type="SAM" id="MobiDB-lite"/>
    </source>
</evidence>
<organism evidence="2 3">
    <name type="scientific">Bombardia bombarda</name>
    <dbReference type="NCBI Taxonomy" id="252184"/>
    <lineage>
        <taxon>Eukaryota</taxon>
        <taxon>Fungi</taxon>
        <taxon>Dikarya</taxon>
        <taxon>Ascomycota</taxon>
        <taxon>Pezizomycotina</taxon>
        <taxon>Sordariomycetes</taxon>
        <taxon>Sordariomycetidae</taxon>
        <taxon>Sordariales</taxon>
        <taxon>Lasiosphaeriaceae</taxon>
        <taxon>Bombardia</taxon>
    </lineage>
</organism>
<dbReference type="EMBL" id="JAULSR010000002">
    <property type="protein sequence ID" value="KAK0629304.1"/>
    <property type="molecule type" value="Genomic_DNA"/>
</dbReference>
<comment type="caution">
    <text evidence="2">The sequence shown here is derived from an EMBL/GenBank/DDBJ whole genome shotgun (WGS) entry which is preliminary data.</text>
</comment>
<dbReference type="AlphaFoldDB" id="A0AA39X8J9"/>
<sequence length="135" mass="15245">MGNRGSNLDASAGSGHLPSHGTNTTSEEKHGNYDQIPEYEYPDGDHYVSPEFVNLVKAEQKAIPNHDWKKLIRQLEKMLVNQNVEKAEEKLRNAPNEKIRRAAEKDLERALKMLGEYSVSAEAYDTEESDVAKTM</sequence>
<gene>
    <name evidence="2" type="ORF">B0T17DRAFT_615096</name>
</gene>
<proteinExistence type="predicted"/>
<evidence type="ECO:0000313" key="3">
    <source>
        <dbReference type="Proteomes" id="UP001174934"/>
    </source>
</evidence>
<accession>A0AA39X8J9</accession>
<name>A0AA39X8J9_9PEZI</name>
<protein>
    <submittedName>
        <fullName evidence="2">Uncharacterized protein</fullName>
    </submittedName>
</protein>
<evidence type="ECO:0000313" key="2">
    <source>
        <dbReference type="EMBL" id="KAK0629304.1"/>
    </source>
</evidence>
<reference evidence="2" key="1">
    <citation type="submission" date="2023-06" db="EMBL/GenBank/DDBJ databases">
        <title>Genome-scale phylogeny and comparative genomics of the fungal order Sordariales.</title>
        <authorList>
            <consortium name="Lawrence Berkeley National Laboratory"/>
            <person name="Hensen N."/>
            <person name="Bonometti L."/>
            <person name="Westerberg I."/>
            <person name="Brannstrom I.O."/>
            <person name="Guillou S."/>
            <person name="Cros-Aarteil S."/>
            <person name="Calhoun S."/>
            <person name="Haridas S."/>
            <person name="Kuo A."/>
            <person name="Mondo S."/>
            <person name="Pangilinan J."/>
            <person name="Riley R."/>
            <person name="LaButti K."/>
            <person name="Andreopoulos B."/>
            <person name="Lipzen A."/>
            <person name="Chen C."/>
            <person name="Yanf M."/>
            <person name="Daum C."/>
            <person name="Ng V."/>
            <person name="Clum A."/>
            <person name="Steindorff A."/>
            <person name="Ohm R."/>
            <person name="Martin F."/>
            <person name="Silar P."/>
            <person name="Natvig D."/>
            <person name="Lalanne C."/>
            <person name="Gautier V."/>
            <person name="Ament-velasquez S.L."/>
            <person name="Kruys A."/>
            <person name="Hutchinson M.I."/>
            <person name="Powell A.J."/>
            <person name="Barry K."/>
            <person name="Miller A.N."/>
            <person name="Grigoriev I.V."/>
            <person name="Debuchy R."/>
            <person name="Gladieux P."/>
            <person name="Thoren M.H."/>
            <person name="Johannesson H."/>
        </authorList>
    </citation>
    <scope>NUCLEOTIDE SEQUENCE</scope>
    <source>
        <strain evidence="2">SMH3391-2</strain>
    </source>
</reference>
<feature type="region of interest" description="Disordered" evidence="1">
    <location>
        <begin position="1"/>
        <end position="44"/>
    </location>
</feature>
<keyword evidence="3" id="KW-1185">Reference proteome</keyword>